<accession>A0ABY6LQR7</accession>
<reference evidence="1 2" key="1">
    <citation type="submission" date="2022-03" db="EMBL/GenBank/DDBJ databases">
        <title>A chromosomal length assembly of Cordylochernes scorpioides.</title>
        <authorList>
            <person name="Zeh D."/>
            <person name="Zeh J."/>
        </authorList>
    </citation>
    <scope>NUCLEOTIDE SEQUENCE [LARGE SCALE GENOMIC DNA]</scope>
    <source>
        <strain evidence="1">IN4F17</strain>
        <tissue evidence="1">Whole Body</tissue>
    </source>
</reference>
<gene>
    <name evidence="1" type="ORF">LAZ67_23001440</name>
</gene>
<protein>
    <submittedName>
        <fullName evidence="1">Uncharacterized protein</fullName>
    </submittedName>
</protein>
<evidence type="ECO:0000313" key="2">
    <source>
        <dbReference type="Proteomes" id="UP001235939"/>
    </source>
</evidence>
<name>A0ABY6LQR7_9ARAC</name>
<sequence>MDETETELGVGASSRVLGILWDNSRDAFRININNPGEGLLELSIGTCIIIEGILEMRIRTFTIMAESLGNEKLDYYHHDRGSWNLDSGLLTSWQGLLELRNWTIIIMTGALGT</sequence>
<dbReference type="EMBL" id="CP092885">
    <property type="protein sequence ID" value="UYV83549.1"/>
    <property type="molecule type" value="Genomic_DNA"/>
</dbReference>
<keyword evidence="2" id="KW-1185">Reference proteome</keyword>
<dbReference type="Proteomes" id="UP001235939">
    <property type="component" value="Chromosome 23"/>
</dbReference>
<organism evidence="1 2">
    <name type="scientific">Cordylochernes scorpioides</name>
    <dbReference type="NCBI Taxonomy" id="51811"/>
    <lineage>
        <taxon>Eukaryota</taxon>
        <taxon>Metazoa</taxon>
        <taxon>Ecdysozoa</taxon>
        <taxon>Arthropoda</taxon>
        <taxon>Chelicerata</taxon>
        <taxon>Arachnida</taxon>
        <taxon>Pseudoscorpiones</taxon>
        <taxon>Cheliferoidea</taxon>
        <taxon>Chernetidae</taxon>
        <taxon>Cordylochernes</taxon>
    </lineage>
</organism>
<proteinExistence type="predicted"/>
<evidence type="ECO:0000313" key="1">
    <source>
        <dbReference type="EMBL" id="UYV83549.1"/>
    </source>
</evidence>